<dbReference type="GO" id="GO:0016102">
    <property type="term" value="P:diterpenoid biosynthetic process"/>
    <property type="evidence" value="ECO:0007669"/>
    <property type="project" value="InterPro"/>
</dbReference>
<keyword evidence="4" id="KW-0456">Lyase</keyword>
<gene>
    <name evidence="7" type="ORF">KK1_048012</name>
</gene>
<dbReference type="InterPro" id="IPR008930">
    <property type="entry name" value="Terpenoid_cyclase/PrenylTrfase"/>
</dbReference>
<dbReference type="InterPro" id="IPR005630">
    <property type="entry name" value="Terpene_synthase_metal-bd"/>
</dbReference>
<name>A0A151QMR9_CAJCA</name>
<dbReference type="GO" id="GO:0010333">
    <property type="term" value="F:terpene synthase activity"/>
    <property type="evidence" value="ECO:0007669"/>
    <property type="project" value="InterPro"/>
</dbReference>
<evidence type="ECO:0000256" key="3">
    <source>
        <dbReference type="ARBA" id="ARBA00022842"/>
    </source>
</evidence>
<dbReference type="InterPro" id="IPR044814">
    <property type="entry name" value="Terpene_cyclase_plant_C1"/>
</dbReference>
<dbReference type="SUPFAM" id="SSF48239">
    <property type="entry name" value="Terpenoid cyclases/Protein prenyltransferases"/>
    <property type="match status" value="1"/>
</dbReference>
<evidence type="ECO:0000259" key="6">
    <source>
        <dbReference type="Pfam" id="PF03936"/>
    </source>
</evidence>
<feature type="domain" description="Terpene synthase N-terminal" evidence="5">
    <location>
        <begin position="2"/>
        <end position="130"/>
    </location>
</feature>
<dbReference type="Proteomes" id="UP000075243">
    <property type="component" value="Unassembled WGS sequence"/>
</dbReference>
<dbReference type="Gene3D" id="1.50.10.130">
    <property type="entry name" value="Terpene synthase, N-terminal domain"/>
    <property type="match status" value="2"/>
</dbReference>
<dbReference type="Pfam" id="PF01397">
    <property type="entry name" value="Terpene_synth"/>
    <property type="match status" value="1"/>
</dbReference>
<keyword evidence="3" id="KW-0460">Magnesium</keyword>
<keyword evidence="8" id="KW-1185">Reference proteome</keyword>
<proteinExistence type="predicted"/>
<dbReference type="InterPro" id="IPR034741">
    <property type="entry name" value="Terpene_cyclase-like_1_C"/>
</dbReference>
<dbReference type="Gene3D" id="1.10.600.10">
    <property type="entry name" value="Farnesyl Diphosphate Synthase"/>
    <property type="match status" value="1"/>
</dbReference>
<evidence type="ECO:0000256" key="2">
    <source>
        <dbReference type="ARBA" id="ARBA00022723"/>
    </source>
</evidence>
<dbReference type="CDD" id="cd00684">
    <property type="entry name" value="Terpene_cyclase_plant_C1"/>
    <property type="match status" value="1"/>
</dbReference>
<dbReference type="InterPro" id="IPR008949">
    <property type="entry name" value="Isoprenoid_synthase_dom_sf"/>
</dbReference>
<accession>A0A151QMR9</accession>
<dbReference type="InterPro" id="IPR001906">
    <property type="entry name" value="Terpene_synth_N"/>
</dbReference>
<evidence type="ECO:0000256" key="4">
    <source>
        <dbReference type="ARBA" id="ARBA00023239"/>
    </source>
</evidence>
<sequence>MLKEDVRMMFQASVNQNIIDKLNLIDLIQRFGVSYQFQQEINQALKQINDSFNEDENHHSLALLFRLLRQQGYQISSSIFNKLKNDQGNFDETLVNDIQGLCNLYEATHLRTHEDDILEEARPLNKSVLRFEARYHMTIYEQDPFHDETLLTFAKVDFNILQKIHQKEIGNINKWWRKSNFAIKVPYARDRLVEAYLWSLATSSNKLEYSYIRMFMGKLTAVVALLDDTYDDYGTIQELELFTKAIERWDINPFGCLPQCMRVVFDTVVEFCEEIKLKTTKTGKSSFVMPHFKQAIYNLIKGYMVEAKWCHESYVPTYDEYKVNGVLSSTIPFFITSFICIGEFATENVLDWASRGPNIIEAASIIGRVVDDMASHKFEQQRVHVASAVECCMKQYDISQADAYKLIHKDVEDCWKVINKEYLNLNDIPEPVLDFILNLTRMCEVSYENHQDRFTNGELLKEYVSSLLVDPMCINQHR</sequence>
<dbReference type="Gramene" id="C.cajan_46604.t">
    <property type="protein sequence ID" value="C.cajan_46604.t"/>
    <property type="gene ID" value="C.cajan_46604"/>
</dbReference>
<dbReference type="SFLD" id="SFLDS00005">
    <property type="entry name" value="Isoprenoid_Synthase_Type_I"/>
    <property type="match status" value="1"/>
</dbReference>
<dbReference type="GO" id="GO:0000287">
    <property type="term" value="F:magnesium ion binding"/>
    <property type="evidence" value="ECO:0007669"/>
    <property type="project" value="InterPro"/>
</dbReference>
<dbReference type="PANTHER" id="PTHR31225:SF241">
    <property type="entry name" value="TERPENE SYNTHASE FAMILY, METAL-BINDING DOMAIN PROTEIN"/>
    <property type="match status" value="1"/>
</dbReference>
<dbReference type="InterPro" id="IPR050148">
    <property type="entry name" value="Terpene_synthase-like"/>
</dbReference>
<dbReference type="FunFam" id="1.10.600.10:FF:000007">
    <property type="entry name" value="Isoprene synthase, chloroplastic"/>
    <property type="match status" value="1"/>
</dbReference>
<organism evidence="7 8">
    <name type="scientific">Cajanus cajan</name>
    <name type="common">Pigeon pea</name>
    <name type="synonym">Cajanus indicus</name>
    <dbReference type="NCBI Taxonomy" id="3821"/>
    <lineage>
        <taxon>Eukaryota</taxon>
        <taxon>Viridiplantae</taxon>
        <taxon>Streptophyta</taxon>
        <taxon>Embryophyta</taxon>
        <taxon>Tracheophyta</taxon>
        <taxon>Spermatophyta</taxon>
        <taxon>Magnoliopsida</taxon>
        <taxon>eudicotyledons</taxon>
        <taxon>Gunneridae</taxon>
        <taxon>Pentapetalae</taxon>
        <taxon>rosids</taxon>
        <taxon>fabids</taxon>
        <taxon>Fabales</taxon>
        <taxon>Fabaceae</taxon>
        <taxon>Papilionoideae</taxon>
        <taxon>50 kb inversion clade</taxon>
        <taxon>NPAAA clade</taxon>
        <taxon>indigoferoid/millettioid clade</taxon>
        <taxon>Phaseoleae</taxon>
        <taxon>Cajanus</taxon>
    </lineage>
</organism>
<dbReference type="SUPFAM" id="SSF48576">
    <property type="entry name" value="Terpenoid synthases"/>
    <property type="match status" value="1"/>
</dbReference>
<dbReference type="SFLD" id="SFLDG01019">
    <property type="entry name" value="Terpene_Cyclase_Like_1_C_Termi"/>
    <property type="match status" value="1"/>
</dbReference>
<evidence type="ECO:0000313" key="7">
    <source>
        <dbReference type="EMBL" id="KYP31585.1"/>
    </source>
</evidence>
<comment type="cofactor">
    <cofactor evidence="1">
        <name>Mg(2+)</name>
        <dbReference type="ChEBI" id="CHEBI:18420"/>
    </cofactor>
</comment>
<dbReference type="AlphaFoldDB" id="A0A151QMR9"/>
<dbReference type="OMA" id="DQKYPMA"/>
<dbReference type="InterPro" id="IPR036965">
    <property type="entry name" value="Terpene_synth_N_sf"/>
</dbReference>
<keyword evidence="2" id="KW-0479">Metal-binding</keyword>
<evidence type="ECO:0000259" key="5">
    <source>
        <dbReference type="Pfam" id="PF01397"/>
    </source>
</evidence>
<reference evidence="7" key="1">
    <citation type="journal article" date="2012" name="Nat. Biotechnol.">
        <title>Draft genome sequence of pigeonpea (Cajanus cajan), an orphan legume crop of resource-poor farmers.</title>
        <authorList>
            <person name="Varshney R.K."/>
            <person name="Chen W."/>
            <person name="Li Y."/>
            <person name="Bharti A.K."/>
            <person name="Saxena R.K."/>
            <person name="Schlueter J.A."/>
            <person name="Donoghue M.T."/>
            <person name="Azam S."/>
            <person name="Fan G."/>
            <person name="Whaley A.M."/>
            <person name="Farmer A.D."/>
            <person name="Sheridan J."/>
            <person name="Iwata A."/>
            <person name="Tuteja R."/>
            <person name="Penmetsa R.V."/>
            <person name="Wu W."/>
            <person name="Upadhyaya H.D."/>
            <person name="Yang S.P."/>
            <person name="Shah T."/>
            <person name="Saxena K.B."/>
            <person name="Michael T."/>
            <person name="McCombie W.R."/>
            <person name="Yang B."/>
            <person name="Zhang G."/>
            <person name="Yang H."/>
            <person name="Wang J."/>
            <person name="Spillane C."/>
            <person name="Cook D.R."/>
            <person name="May G.D."/>
            <person name="Xu X."/>
            <person name="Jackson S.A."/>
        </authorList>
    </citation>
    <scope>NUCLEOTIDE SEQUENCE [LARGE SCALE GENOMIC DNA]</scope>
</reference>
<feature type="domain" description="Terpene synthase metal-binding" evidence="6">
    <location>
        <begin position="178"/>
        <end position="416"/>
    </location>
</feature>
<evidence type="ECO:0000256" key="1">
    <source>
        <dbReference type="ARBA" id="ARBA00001946"/>
    </source>
</evidence>
<dbReference type="STRING" id="3821.A0A151QMR9"/>
<evidence type="ECO:0000313" key="8">
    <source>
        <dbReference type="Proteomes" id="UP000075243"/>
    </source>
</evidence>
<dbReference type="EMBL" id="KQ485851">
    <property type="protein sequence ID" value="KYP31585.1"/>
    <property type="molecule type" value="Genomic_DNA"/>
</dbReference>
<protein>
    <submittedName>
        <fullName evidence="7">(+)-delta-cadinene synthase isozyme XC14</fullName>
    </submittedName>
</protein>
<dbReference type="PANTHER" id="PTHR31225">
    <property type="entry name" value="OS04G0344100 PROTEIN-RELATED"/>
    <property type="match status" value="1"/>
</dbReference>
<dbReference type="Pfam" id="PF03936">
    <property type="entry name" value="Terpene_synth_C"/>
    <property type="match status" value="1"/>
</dbReference>